<accession>A0A166VSZ2</accession>
<dbReference type="GO" id="GO:0005783">
    <property type="term" value="C:endoplasmic reticulum"/>
    <property type="evidence" value="ECO:0007669"/>
    <property type="project" value="TreeGrafter"/>
</dbReference>
<dbReference type="PANTHER" id="PTHR13439">
    <property type="entry name" value="CT120 PROTEIN"/>
    <property type="match status" value="1"/>
</dbReference>
<sequence>MKDPFFLEPIPWLSDLVRPLSHRLDLVTLPLHIHEVLFAALLYSVIFYLLSPIMSRIIAPKHYPQLSRNKQLNWDAHVVSMVQSVFINGLALWIMWVDEERSSMDREGRIWGYSGAPALLQSMAVGYFVWDFFVTAMNLDVFGIGTLAHAISALSVFSLGFKPFVNYYACNFILFELSTPFLNIHWFLDKVNMTGSSLQLYNGFALLFTFFACRLVYGPYQTYRVFSDIYVLNGKNPSSPGQGVFAYVTSQTFIPTWLSFTYITSNATLTFLNVYWFYMMIYAVRKRFIGSPTEEDEKKERVTEVEIDVNASASGVLSQAKPRSRRA</sequence>
<feature type="transmembrane region" description="Helical" evidence="6">
    <location>
        <begin position="72"/>
        <end position="96"/>
    </location>
</feature>
<evidence type="ECO:0000256" key="5">
    <source>
        <dbReference type="PROSITE-ProRule" id="PRU00205"/>
    </source>
</evidence>
<evidence type="ECO:0000313" key="8">
    <source>
        <dbReference type="EMBL" id="OAA33994.1"/>
    </source>
</evidence>
<dbReference type="SMART" id="SM00724">
    <property type="entry name" value="TLC"/>
    <property type="match status" value="1"/>
</dbReference>
<protein>
    <submittedName>
        <fullName evidence="8">DUF887 domain-containing protein</fullName>
    </submittedName>
</protein>
<evidence type="ECO:0000256" key="2">
    <source>
        <dbReference type="ARBA" id="ARBA00022692"/>
    </source>
</evidence>
<dbReference type="Pfam" id="PF03798">
    <property type="entry name" value="TRAM_LAG1_CLN8"/>
    <property type="match status" value="1"/>
</dbReference>
<dbReference type="Proteomes" id="UP000076863">
    <property type="component" value="Unassembled WGS sequence"/>
</dbReference>
<comment type="subcellular location">
    <subcellularLocation>
        <location evidence="1">Membrane</location>
        <topology evidence="1">Multi-pass membrane protein</topology>
    </subcellularLocation>
</comment>
<feature type="transmembrane region" description="Helical" evidence="6">
    <location>
        <begin position="200"/>
        <end position="217"/>
    </location>
</feature>
<dbReference type="OrthoDB" id="10266980at2759"/>
<evidence type="ECO:0000259" key="7">
    <source>
        <dbReference type="PROSITE" id="PS50922"/>
    </source>
</evidence>
<dbReference type="EMBL" id="AZHA01000070">
    <property type="protein sequence ID" value="OAA33994.1"/>
    <property type="molecule type" value="Genomic_DNA"/>
</dbReference>
<proteinExistence type="predicted"/>
<evidence type="ECO:0000256" key="3">
    <source>
        <dbReference type="ARBA" id="ARBA00022989"/>
    </source>
</evidence>
<dbReference type="PANTHER" id="PTHR13439:SF0">
    <property type="entry name" value="TOPOISOMERASE I DAMAGE AFFECTED PROTEIN 4"/>
    <property type="match status" value="1"/>
</dbReference>
<keyword evidence="4 5" id="KW-0472">Membrane</keyword>
<feature type="domain" description="TLC" evidence="7">
    <location>
        <begin position="69"/>
        <end position="289"/>
    </location>
</feature>
<evidence type="ECO:0000256" key="1">
    <source>
        <dbReference type="ARBA" id="ARBA00004141"/>
    </source>
</evidence>
<reference evidence="8 9" key="1">
    <citation type="journal article" date="2016" name="Genome Biol. Evol.">
        <title>Divergent and convergent evolution of fungal pathogenicity.</title>
        <authorList>
            <person name="Shang Y."/>
            <person name="Xiao G."/>
            <person name="Zheng P."/>
            <person name="Cen K."/>
            <person name="Zhan S."/>
            <person name="Wang C."/>
        </authorList>
    </citation>
    <scope>NUCLEOTIDE SEQUENCE [LARGE SCALE GENOMIC DNA]</scope>
    <source>
        <strain evidence="8 9">RCEF 3172</strain>
    </source>
</reference>
<comment type="caution">
    <text evidence="8">The sequence shown here is derived from an EMBL/GenBank/DDBJ whole genome shotgun (WGS) entry which is preliminary data.</text>
</comment>
<evidence type="ECO:0000256" key="4">
    <source>
        <dbReference type="ARBA" id="ARBA00023136"/>
    </source>
</evidence>
<feature type="transmembrane region" description="Helical" evidence="6">
    <location>
        <begin position="116"/>
        <end position="134"/>
    </location>
</feature>
<keyword evidence="2 5" id="KW-0812">Transmembrane</keyword>
<feature type="transmembrane region" description="Helical" evidence="6">
    <location>
        <begin position="165"/>
        <end position="188"/>
    </location>
</feature>
<evidence type="ECO:0000313" key="9">
    <source>
        <dbReference type="Proteomes" id="UP000076863"/>
    </source>
</evidence>
<dbReference type="GO" id="GO:0016020">
    <property type="term" value="C:membrane"/>
    <property type="evidence" value="ECO:0007669"/>
    <property type="project" value="UniProtKB-SubCell"/>
</dbReference>
<dbReference type="InterPro" id="IPR006634">
    <property type="entry name" value="TLC-dom"/>
</dbReference>
<dbReference type="GO" id="GO:0055088">
    <property type="term" value="P:lipid homeostasis"/>
    <property type="evidence" value="ECO:0007669"/>
    <property type="project" value="TreeGrafter"/>
</dbReference>
<gene>
    <name evidence="8" type="ORF">BBO_09368</name>
</gene>
<feature type="transmembrane region" description="Helical" evidence="6">
    <location>
        <begin position="257"/>
        <end position="278"/>
    </location>
</feature>
<keyword evidence="9" id="KW-1185">Reference proteome</keyword>
<name>A0A166VSZ2_9HYPO</name>
<organism evidence="8 9">
    <name type="scientific">Beauveria brongniartii RCEF 3172</name>
    <dbReference type="NCBI Taxonomy" id="1081107"/>
    <lineage>
        <taxon>Eukaryota</taxon>
        <taxon>Fungi</taxon>
        <taxon>Dikarya</taxon>
        <taxon>Ascomycota</taxon>
        <taxon>Pezizomycotina</taxon>
        <taxon>Sordariomycetes</taxon>
        <taxon>Hypocreomycetidae</taxon>
        <taxon>Hypocreales</taxon>
        <taxon>Cordycipitaceae</taxon>
        <taxon>Beauveria</taxon>
        <taxon>Beauveria brongniartii</taxon>
    </lineage>
</organism>
<keyword evidence="3 6" id="KW-1133">Transmembrane helix</keyword>
<dbReference type="InterPro" id="IPR050846">
    <property type="entry name" value="TLCD"/>
</dbReference>
<evidence type="ECO:0000256" key="6">
    <source>
        <dbReference type="SAM" id="Phobius"/>
    </source>
</evidence>
<feature type="transmembrane region" description="Helical" evidence="6">
    <location>
        <begin position="31"/>
        <end position="51"/>
    </location>
</feature>
<dbReference type="PROSITE" id="PS50922">
    <property type="entry name" value="TLC"/>
    <property type="match status" value="1"/>
</dbReference>
<feature type="transmembrane region" description="Helical" evidence="6">
    <location>
        <begin position="141"/>
        <end position="159"/>
    </location>
</feature>
<dbReference type="AlphaFoldDB" id="A0A166VSZ2"/>